<feature type="signal peptide" evidence="1">
    <location>
        <begin position="1"/>
        <end position="25"/>
    </location>
</feature>
<evidence type="ECO:0000313" key="3">
    <source>
        <dbReference type="EMBL" id="PSC76896.1"/>
    </source>
</evidence>
<dbReference type="PANTHER" id="PTHR32440">
    <property type="entry name" value="PHOSPHATASE DCR2-RELATED-RELATED"/>
    <property type="match status" value="1"/>
</dbReference>
<dbReference type="AlphaFoldDB" id="A0A2P6VS26"/>
<keyword evidence="4" id="KW-1185">Reference proteome</keyword>
<dbReference type="InterPro" id="IPR029052">
    <property type="entry name" value="Metallo-depent_PP-like"/>
</dbReference>
<reference evidence="3 4" key="1">
    <citation type="journal article" date="2018" name="Plant J.">
        <title>Genome sequences of Chlorella sorokiniana UTEX 1602 and Micractinium conductrix SAG 241.80: implications to maltose excretion by a green alga.</title>
        <authorList>
            <person name="Arriola M.B."/>
            <person name="Velmurugan N."/>
            <person name="Zhang Y."/>
            <person name="Plunkett M.H."/>
            <person name="Hondzo H."/>
            <person name="Barney B.M."/>
        </authorList>
    </citation>
    <scope>NUCLEOTIDE SEQUENCE [LARGE SCALE GENOMIC DNA]</scope>
    <source>
        <strain evidence="3 4">SAG 241.80</strain>
    </source>
</reference>
<organism evidence="3 4">
    <name type="scientific">Micractinium conductrix</name>
    <dbReference type="NCBI Taxonomy" id="554055"/>
    <lineage>
        <taxon>Eukaryota</taxon>
        <taxon>Viridiplantae</taxon>
        <taxon>Chlorophyta</taxon>
        <taxon>core chlorophytes</taxon>
        <taxon>Trebouxiophyceae</taxon>
        <taxon>Chlorellales</taxon>
        <taxon>Chlorellaceae</taxon>
        <taxon>Chlorella clade</taxon>
        <taxon>Micractinium</taxon>
    </lineage>
</organism>
<protein>
    <submittedName>
        <fullName evidence="3">Ser thr phosphatase family isoform B</fullName>
    </submittedName>
</protein>
<dbReference type="Gene3D" id="3.60.21.10">
    <property type="match status" value="1"/>
</dbReference>
<dbReference type="STRING" id="554055.A0A2P6VS26"/>
<dbReference type="Proteomes" id="UP000239649">
    <property type="component" value="Unassembled WGS sequence"/>
</dbReference>
<keyword evidence="1" id="KW-0732">Signal</keyword>
<evidence type="ECO:0000313" key="4">
    <source>
        <dbReference type="Proteomes" id="UP000239649"/>
    </source>
</evidence>
<evidence type="ECO:0000259" key="2">
    <source>
        <dbReference type="Pfam" id="PF00149"/>
    </source>
</evidence>
<accession>A0A2P6VS26</accession>
<dbReference type="SUPFAM" id="SSF56300">
    <property type="entry name" value="Metallo-dependent phosphatases"/>
    <property type="match status" value="1"/>
</dbReference>
<sequence length="383" mass="41617">MALRRAWLLPLLLAATAALPLLVAAKRPTLRFSNDGTFKIIQLTDLHYGSLSFRDKRTTEVQTKVLEAEKEGMGLVVFSGDMVTGFMEYVDAALDKMVGSGGNQSGWFEQQWKKVVAPVHNLSLPYCITLGNHDAQADLDGRYRFPLAPQIVQLDIDTGKHLTLTQQGPANITGASNYWLDVLASNSSAVAARIWVLDSGMKGCDGDNESWGCVAADTAQWVAETAATLPPVDTHIAYLHIPPIQVLEVWNNESTRGFKDEPSGCSQVDSGAFAALRDAGVQAIFFGHDHDNCFYGELDGVRVGYGRKTGVGNYGPPRDVARGARVVLLREGESAADAETWIRNEAGKREDDQPSDAENKVMFEQGECGTPNSWGEKLVALMG</sequence>
<dbReference type="Pfam" id="PF00149">
    <property type="entry name" value="Metallophos"/>
    <property type="match status" value="1"/>
</dbReference>
<comment type="caution">
    <text evidence="3">The sequence shown here is derived from an EMBL/GenBank/DDBJ whole genome shotgun (WGS) entry which is preliminary data.</text>
</comment>
<dbReference type="EMBL" id="LHPF02000001">
    <property type="protein sequence ID" value="PSC76896.1"/>
    <property type="molecule type" value="Genomic_DNA"/>
</dbReference>
<dbReference type="GO" id="GO:0016788">
    <property type="term" value="F:hydrolase activity, acting on ester bonds"/>
    <property type="evidence" value="ECO:0007669"/>
    <property type="project" value="TreeGrafter"/>
</dbReference>
<dbReference type="GO" id="GO:0005737">
    <property type="term" value="C:cytoplasm"/>
    <property type="evidence" value="ECO:0007669"/>
    <property type="project" value="TreeGrafter"/>
</dbReference>
<dbReference type="OrthoDB" id="783096at2759"/>
<dbReference type="PANTHER" id="PTHR32440:SF11">
    <property type="entry name" value="METALLOPHOSPHOESTERASE DOMAIN-CONTAINING PROTEIN"/>
    <property type="match status" value="1"/>
</dbReference>
<gene>
    <name evidence="3" type="primary">g237</name>
    <name evidence="3" type="ORF">C2E20_0237</name>
</gene>
<feature type="chain" id="PRO_5015111939" evidence="1">
    <location>
        <begin position="26"/>
        <end position="383"/>
    </location>
</feature>
<dbReference type="InterPro" id="IPR004843">
    <property type="entry name" value="Calcineurin-like_PHP"/>
</dbReference>
<evidence type="ECO:0000256" key="1">
    <source>
        <dbReference type="SAM" id="SignalP"/>
    </source>
</evidence>
<feature type="domain" description="Calcineurin-like phosphoesterase" evidence="2">
    <location>
        <begin position="38"/>
        <end position="291"/>
    </location>
</feature>
<name>A0A2P6VS26_9CHLO</name>
<proteinExistence type="predicted"/>